<dbReference type="GeneID" id="40313789"/>
<dbReference type="OrthoDB" id="253035at2759"/>
<keyword evidence="4" id="KW-1185">Reference proteome</keyword>
<feature type="compositionally biased region" description="Basic and acidic residues" evidence="2">
    <location>
        <begin position="337"/>
        <end position="388"/>
    </location>
</feature>
<feature type="region of interest" description="Disordered" evidence="2">
    <location>
        <begin position="331"/>
        <end position="388"/>
    </location>
</feature>
<proteinExistence type="predicted"/>
<evidence type="ECO:0000256" key="1">
    <source>
        <dbReference type="SAM" id="Coils"/>
    </source>
</evidence>
<organism evidence="3 4">
    <name type="scientific">Trypanosoma conorhini</name>
    <dbReference type="NCBI Taxonomy" id="83891"/>
    <lineage>
        <taxon>Eukaryota</taxon>
        <taxon>Discoba</taxon>
        <taxon>Euglenozoa</taxon>
        <taxon>Kinetoplastea</taxon>
        <taxon>Metakinetoplastina</taxon>
        <taxon>Trypanosomatida</taxon>
        <taxon>Trypanosomatidae</taxon>
        <taxon>Trypanosoma</taxon>
    </lineage>
</organism>
<keyword evidence="1" id="KW-0175">Coiled coil</keyword>
<feature type="non-terminal residue" evidence="3">
    <location>
        <position position="407"/>
    </location>
</feature>
<comment type="caution">
    <text evidence="3">The sequence shown here is derived from an EMBL/GenBank/DDBJ whole genome shotgun (WGS) entry which is preliminary data.</text>
</comment>
<dbReference type="Gene3D" id="6.10.250.3110">
    <property type="match status" value="1"/>
</dbReference>
<protein>
    <submittedName>
        <fullName evidence="3">Rhoptry protein</fullName>
    </submittedName>
</protein>
<reference evidence="3 4" key="1">
    <citation type="journal article" date="2018" name="BMC Genomics">
        <title>Genomic comparison of Trypanosoma conorhini and Trypanosoma rangeli to Trypanosoma cruzi strains of high and low virulence.</title>
        <authorList>
            <person name="Bradwell K.R."/>
            <person name="Koparde V.N."/>
            <person name="Matveyev A.V."/>
            <person name="Serrano M.G."/>
            <person name="Alves J.M."/>
            <person name="Parikh H."/>
            <person name="Huang B."/>
            <person name="Lee V."/>
            <person name="Espinosa-Alvarez O."/>
            <person name="Ortiz P.A."/>
            <person name="Costa-Martins A.G."/>
            <person name="Teixeira M.M."/>
            <person name="Buck G.A."/>
        </authorList>
    </citation>
    <scope>NUCLEOTIDE SEQUENCE [LARGE SCALE GENOMIC DNA]</scope>
    <source>
        <strain evidence="3 4">025E</strain>
    </source>
</reference>
<dbReference type="EMBL" id="MKKU01000003">
    <property type="protein sequence ID" value="RNF27528.1"/>
    <property type="molecule type" value="Genomic_DNA"/>
</dbReference>
<dbReference type="RefSeq" id="XP_029232734.1">
    <property type="nucleotide sequence ID" value="XM_029367127.1"/>
</dbReference>
<evidence type="ECO:0000256" key="2">
    <source>
        <dbReference type="SAM" id="MobiDB-lite"/>
    </source>
</evidence>
<sequence>MSSVSQCNACGTLTTLAQCPNCDSKTRVHAPQPQRIFHAPQPSTAAGLGVDSSTSPPAPRRTPREDTQKMALTLGELEDLYRANKVRQHGARAAAAPPDELCALRVERNNLARERDMLQQTIAQLFQQLEAARKDNLRPASLDPRLRHHAAVGRMSGQATLTTLQDESTALQRQNSALEEALRDAQGCADVWREKKPVLRNKHRSVEAEYMPMRHESRTLQQEFAELMQLLNDTRKGKEQAEAASCATEEALKQAQKEAQDALRQLAAQSRETQYYKKLSTELETNLKEMDLNISEARKQIQDIDKNNTQLIPKNMQPQHDNEIITQEMENAAAESDQLRKERDDAAAERERLRKELDGAAAERAELRKERDDAAAERAELRKELDGAAAERAELRKELDGAAVESD</sequence>
<feature type="coiled-coil region" evidence="1">
    <location>
        <begin position="108"/>
        <end position="135"/>
    </location>
</feature>
<evidence type="ECO:0000313" key="3">
    <source>
        <dbReference type="EMBL" id="RNF27528.1"/>
    </source>
</evidence>
<name>A0A3R7LHT0_9TRYP</name>
<dbReference type="Proteomes" id="UP000284403">
    <property type="component" value="Unassembled WGS sequence"/>
</dbReference>
<dbReference type="AlphaFoldDB" id="A0A3R7LHT0"/>
<evidence type="ECO:0000313" key="4">
    <source>
        <dbReference type="Proteomes" id="UP000284403"/>
    </source>
</evidence>
<feature type="region of interest" description="Disordered" evidence="2">
    <location>
        <begin position="21"/>
        <end position="67"/>
    </location>
</feature>
<accession>A0A3R7LHT0</accession>
<gene>
    <name evidence="3" type="ORF">Tco025E_00178</name>
</gene>